<proteinExistence type="predicted"/>
<dbReference type="AlphaFoldDB" id="A0A6J2DWL6"/>
<feature type="region of interest" description="Disordered" evidence="1">
    <location>
        <begin position="262"/>
        <end position="302"/>
    </location>
</feature>
<name>A0A6J2DWL6_ZALCA</name>
<feature type="compositionally biased region" description="Basic residues" evidence="1">
    <location>
        <begin position="38"/>
        <end position="52"/>
    </location>
</feature>
<gene>
    <name evidence="3" type="primary">LOC113928535</name>
</gene>
<reference evidence="3" key="1">
    <citation type="submission" date="2025-08" db="UniProtKB">
        <authorList>
            <consortium name="RefSeq"/>
        </authorList>
    </citation>
    <scope>IDENTIFICATION</scope>
    <source>
        <tissue evidence="3">Blood</tissue>
    </source>
</reference>
<feature type="compositionally biased region" description="Pro residues" evidence="1">
    <location>
        <begin position="18"/>
        <end position="30"/>
    </location>
</feature>
<dbReference type="RefSeq" id="XP_027460211.1">
    <property type="nucleotide sequence ID" value="XM_027604410.2"/>
</dbReference>
<feature type="compositionally biased region" description="Basic residues" evidence="1">
    <location>
        <begin position="202"/>
        <end position="221"/>
    </location>
</feature>
<feature type="compositionally biased region" description="Low complexity" evidence="1">
    <location>
        <begin position="53"/>
        <end position="65"/>
    </location>
</feature>
<feature type="compositionally biased region" description="Basic and acidic residues" evidence="1">
    <location>
        <begin position="134"/>
        <end position="148"/>
    </location>
</feature>
<feature type="region of interest" description="Disordered" evidence="1">
    <location>
        <begin position="129"/>
        <end position="221"/>
    </location>
</feature>
<evidence type="ECO:0000256" key="1">
    <source>
        <dbReference type="SAM" id="MobiDB-lite"/>
    </source>
</evidence>
<protein>
    <submittedName>
        <fullName evidence="3">Translation initiation factor IF-2-like</fullName>
    </submittedName>
</protein>
<evidence type="ECO:0000313" key="2">
    <source>
        <dbReference type="Proteomes" id="UP000515165"/>
    </source>
</evidence>
<dbReference type="GeneID" id="113928535"/>
<feature type="region of interest" description="Disordered" evidence="1">
    <location>
        <begin position="1"/>
        <end position="110"/>
    </location>
</feature>
<dbReference type="Proteomes" id="UP000515165">
    <property type="component" value="Chromosome 5"/>
</dbReference>
<keyword evidence="2" id="KW-1185">Reference proteome</keyword>
<accession>A0A6J2DWL6</accession>
<dbReference type="KEGG" id="zca:113928535"/>
<feature type="compositionally biased region" description="Basic and acidic residues" evidence="1">
    <location>
        <begin position="274"/>
        <end position="286"/>
    </location>
</feature>
<sequence>MLKPALLYPTLLAREPRGPPGPGSEPPHPGAFPLQLPRQRKQQQKERARRRAPSSGHSPGSGAARVTGSEVGREAQRKRLGRLPLLQPPPPPPPPLLHHPSSGHPHRSHRRCRCWGWGHCSRFILHRAGAGRGGRKEEGGRGSGEIDRTSPNLERSVKPTREKGRRGSRGGAEERKGGGGGRGELLRRRVLSPGGEGAGPGGRKRKSREGRKRRGRAVRGRAHCFGPVRSCGGVAVSLVGGAGGGARLPPWVLFDGLRGGVGTRAHGRSALKTGETRGIRGAERKEPRKRKRKMPRSQFPAS</sequence>
<feature type="compositionally biased region" description="Pro residues" evidence="1">
    <location>
        <begin position="86"/>
        <end position="97"/>
    </location>
</feature>
<evidence type="ECO:0000313" key="3">
    <source>
        <dbReference type="RefSeq" id="XP_027460211.1"/>
    </source>
</evidence>
<organism evidence="2 3">
    <name type="scientific">Zalophus californianus</name>
    <name type="common">California sealion</name>
    <dbReference type="NCBI Taxonomy" id="9704"/>
    <lineage>
        <taxon>Eukaryota</taxon>
        <taxon>Metazoa</taxon>
        <taxon>Chordata</taxon>
        <taxon>Craniata</taxon>
        <taxon>Vertebrata</taxon>
        <taxon>Euteleostomi</taxon>
        <taxon>Mammalia</taxon>
        <taxon>Eutheria</taxon>
        <taxon>Laurasiatheria</taxon>
        <taxon>Carnivora</taxon>
        <taxon>Caniformia</taxon>
        <taxon>Pinnipedia</taxon>
        <taxon>Otariidae</taxon>
        <taxon>Zalophus</taxon>
    </lineage>
</organism>